<dbReference type="PIRSF" id="PIRSF000722">
    <property type="entry name" value="Acetate_prop_kin"/>
    <property type="match status" value="1"/>
</dbReference>
<keyword evidence="6 8" id="KW-0067">ATP-binding</keyword>
<comment type="cofactor">
    <cofactor evidence="8">
        <name>Mg(2+)</name>
        <dbReference type="ChEBI" id="CHEBI:18420"/>
    </cofactor>
    <cofactor evidence="8">
        <name>Mn(2+)</name>
        <dbReference type="ChEBI" id="CHEBI:29035"/>
    </cofactor>
    <text evidence="8">Mg(2+). Can also accept Mn(2+).</text>
</comment>
<dbReference type="GO" id="GO:0000287">
    <property type="term" value="F:magnesium ion binding"/>
    <property type="evidence" value="ECO:0007669"/>
    <property type="project" value="UniProtKB-UniRule"/>
</dbReference>
<keyword evidence="7 8" id="KW-0460">Magnesium</keyword>
<comment type="subunit">
    <text evidence="8">Homodimer.</text>
</comment>
<dbReference type="Proteomes" id="UP000305131">
    <property type="component" value="Unassembled WGS sequence"/>
</dbReference>
<comment type="subcellular location">
    <subcellularLocation>
        <location evidence="8">Cytoplasm</location>
    </subcellularLocation>
</comment>
<dbReference type="InterPro" id="IPR043129">
    <property type="entry name" value="ATPase_NBD"/>
</dbReference>
<dbReference type="GeneID" id="95775557"/>
<evidence type="ECO:0000256" key="1">
    <source>
        <dbReference type="ARBA" id="ARBA00022490"/>
    </source>
</evidence>
<dbReference type="PRINTS" id="PR00471">
    <property type="entry name" value="ACETATEKNASE"/>
</dbReference>
<feature type="site" description="Transition state stabilizer" evidence="8">
    <location>
        <position position="182"/>
    </location>
</feature>
<keyword evidence="4 8" id="KW-0547">Nucleotide-binding</keyword>
<dbReference type="NCBIfam" id="TIGR00016">
    <property type="entry name" value="ackA"/>
    <property type="match status" value="1"/>
</dbReference>
<dbReference type="HAMAP" id="MF_00020">
    <property type="entry name" value="Acetate_kinase"/>
    <property type="match status" value="1"/>
</dbReference>
<feature type="binding site" evidence="8">
    <location>
        <position position="94"/>
    </location>
    <ligand>
        <name>substrate</name>
    </ligand>
</feature>
<dbReference type="AlphaFoldDB" id="A0A6C1KBQ2"/>
<keyword evidence="2 8" id="KW-0808">Transferase</keyword>
<dbReference type="InterPro" id="IPR000890">
    <property type="entry name" value="Aliphatic_acid_kin_short-chain"/>
</dbReference>
<protein>
    <recommendedName>
        <fullName evidence="8">Acetate kinase</fullName>
        <ecNumber evidence="8">2.7.2.1</ecNumber>
    </recommendedName>
    <alternativeName>
        <fullName evidence="8">Acetokinase</fullName>
    </alternativeName>
</protein>
<comment type="catalytic activity">
    <reaction evidence="8">
        <text>acetate + ATP = acetyl phosphate + ADP</text>
        <dbReference type="Rhea" id="RHEA:11352"/>
        <dbReference type="ChEBI" id="CHEBI:22191"/>
        <dbReference type="ChEBI" id="CHEBI:30089"/>
        <dbReference type="ChEBI" id="CHEBI:30616"/>
        <dbReference type="ChEBI" id="CHEBI:456216"/>
        <dbReference type="EC" id="2.7.2.1"/>
    </reaction>
</comment>
<evidence type="ECO:0000256" key="7">
    <source>
        <dbReference type="ARBA" id="ARBA00022842"/>
    </source>
</evidence>
<keyword evidence="3 8" id="KW-0479">Metal-binding</keyword>
<dbReference type="InterPro" id="IPR004372">
    <property type="entry name" value="Ac/propionate_kinase"/>
</dbReference>
<feature type="binding site" evidence="8">
    <location>
        <position position="381"/>
    </location>
    <ligand>
        <name>Mg(2+)</name>
        <dbReference type="ChEBI" id="CHEBI:18420"/>
    </ligand>
</feature>
<dbReference type="GO" id="GO:0008776">
    <property type="term" value="F:acetate kinase activity"/>
    <property type="evidence" value="ECO:0007669"/>
    <property type="project" value="UniProtKB-UniRule"/>
</dbReference>
<feature type="binding site" evidence="8">
    <location>
        <position position="9"/>
    </location>
    <ligand>
        <name>Mg(2+)</name>
        <dbReference type="ChEBI" id="CHEBI:18420"/>
    </ligand>
</feature>
<evidence type="ECO:0000313" key="11">
    <source>
        <dbReference type="Proteomes" id="UP000305131"/>
    </source>
</evidence>
<reference evidence="10 11" key="1">
    <citation type="submission" date="2019-05" db="EMBL/GenBank/DDBJ databases">
        <authorList>
            <person name="Zhou X."/>
        </authorList>
    </citation>
    <scope>NUCLEOTIDE SEQUENCE [LARGE SCALE GENOMIC DNA]</scope>
    <source>
        <strain evidence="10 11">DSM 432</strain>
    </source>
</reference>
<evidence type="ECO:0000313" key="10">
    <source>
        <dbReference type="EMBL" id="TLX41552.1"/>
    </source>
</evidence>
<feature type="binding site" evidence="8">
    <location>
        <begin position="209"/>
        <end position="213"/>
    </location>
    <ligand>
        <name>ATP</name>
        <dbReference type="ChEBI" id="CHEBI:30616"/>
    </ligand>
</feature>
<dbReference type="Gene3D" id="3.30.420.40">
    <property type="match status" value="2"/>
</dbReference>
<evidence type="ECO:0000256" key="2">
    <source>
        <dbReference type="ARBA" id="ARBA00022679"/>
    </source>
</evidence>
<dbReference type="Pfam" id="PF00871">
    <property type="entry name" value="Acetate_kinase"/>
    <property type="match status" value="1"/>
</dbReference>
<dbReference type="GO" id="GO:0005829">
    <property type="term" value="C:cytosol"/>
    <property type="evidence" value="ECO:0007669"/>
    <property type="project" value="TreeGrafter"/>
</dbReference>
<feature type="site" description="Transition state stabilizer" evidence="8">
    <location>
        <position position="242"/>
    </location>
</feature>
<dbReference type="GO" id="GO:0006083">
    <property type="term" value="P:acetate metabolic process"/>
    <property type="evidence" value="ECO:0007669"/>
    <property type="project" value="TreeGrafter"/>
</dbReference>
<feature type="binding site" evidence="8">
    <location>
        <begin position="284"/>
        <end position="286"/>
    </location>
    <ligand>
        <name>ATP</name>
        <dbReference type="ChEBI" id="CHEBI:30616"/>
    </ligand>
</feature>
<dbReference type="EMBL" id="VAUP01000037">
    <property type="protein sequence ID" value="TLX41552.1"/>
    <property type="molecule type" value="Genomic_DNA"/>
</dbReference>
<gene>
    <name evidence="8" type="primary">ackA</name>
    <name evidence="10" type="ORF">FBQ73_19075</name>
</gene>
<evidence type="ECO:0000256" key="8">
    <source>
        <dbReference type="HAMAP-Rule" id="MF_00020"/>
    </source>
</evidence>
<comment type="caution">
    <text evidence="10">The sequence shown here is derived from an EMBL/GenBank/DDBJ whole genome shotgun (WGS) entry which is preliminary data.</text>
</comment>
<proteinExistence type="inferred from homology"/>
<dbReference type="PANTHER" id="PTHR21060:SF21">
    <property type="entry name" value="ACETATE KINASE"/>
    <property type="match status" value="1"/>
</dbReference>
<dbReference type="SUPFAM" id="SSF53067">
    <property type="entry name" value="Actin-like ATPase domain"/>
    <property type="match status" value="2"/>
</dbReference>
<dbReference type="GO" id="GO:0006085">
    <property type="term" value="P:acetyl-CoA biosynthetic process"/>
    <property type="evidence" value="ECO:0007669"/>
    <property type="project" value="UniProtKB-UniRule"/>
</dbReference>
<comment type="similarity">
    <text evidence="8 9">Belongs to the acetokinase family.</text>
</comment>
<organism evidence="10 11">
    <name type="scientific">Xanthobacter autotrophicus</name>
    <dbReference type="NCBI Taxonomy" id="280"/>
    <lineage>
        <taxon>Bacteria</taxon>
        <taxon>Pseudomonadati</taxon>
        <taxon>Pseudomonadota</taxon>
        <taxon>Alphaproteobacteria</taxon>
        <taxon>Hyphomicrobiales</taxon>
        <taxon>Xanthobacteraceae</taxon>
        <taxon>Xanthobacter</taxon>
    </lineage>
</organism>
<evidence type="ECO:0000256" key="9">
    <source>
        <dbReference type="RuleBase" id="RU003835"/>
    </source>
</evidence>
<keyword evidence="5 8" id="KW-0418">Kinase</keyword>
<feature type="active site" description="Proton donor/acceptor" evidence="8">
    <location>
        <position position="151"/>
    </location>
</feature>
<dbReference type="RefSeq" id="WP_138401062.1">
    <property type="nucleotide sequence ID" value="NZ_JBAFVI010000006.1"/>
</dbReference>
<dbReference type="GO" id="GO:0005524">
    <property type="term" value="F:ATP binding"/>
    <property type="evidence" value="ECO:0007669"/>
    <property type="project" value="UniProtKB-KW"/>
</dbReference>
<dbReference type="UniPathway" id="UPA00340">
    <property type="reaction ID" value="UER00458"/>
</dbReference>
<comment type="pathway">
    <text evidence="8">Metabolic intermediate biosynthesis; acetyl-CoA biosynthesis; acetyl-CoA from acetate: step 1/2.</text>
</comment>
<dbReference type="EC" id="2.7.2.1" evidence="8"/>
<evidence type="ECO:0000256" key="3">
    <source>
        <dbReference type="ARBA" id="ARBA00022723"/>
    </source>
</evidence>
<feature type="binding site" evidence="8">
    <location>
        <position position="16"/>
    </location>
    <ligand>
        <name>ATP</name>
        <dbReference type="ChEBI" id="CHEBI:30616"/>
    </ligand>
</feature>
<evidence type="ECO:0000256" key="5">
    <source>
        <dbReference type="ARBA" id="ARBA00022777"/>
    </source>
</evidence>
<evidence type="ECO:0000256" key="6">
    <source>
        <dbReference type="ARBA" id="ARBA00022840"/>
    </source>
</evidence>
<accession>A0A6C1KBQ2</accession>
<feature type="binding site" evidence="8">
    <location>
        <begin position="331"/>
        <end position="335"/>
    </location>
    <ligand>
        <name>ATP</name>
        <dbReference type="ChEBI" id="CHEBI:30616"/>
    </ligand>
</feature>
<dbReference type="PANTHER" id="PTHR21060">
    <property type="entry name" value="ACETATE KINASE"/>
    <property type="match status" value="1"/>
</dbReference>
<sequence>MAKVQLVLNAGSSSLKFQVFVDDGADVPNRLYRGLFEGLGTDPRFRVKDHEGEVVGEERWLQNAAFGFEEALAYLSDWLAAHRGGHQLAAVGHRVVHGGPNYTHAVRLTPEIIAELDKFSPLAPLHQPRSLEPIRIIARRVPGLPQVAAFDTAFHRTQPEIAQAFAIPQSLTDAGVKRYGFHGLSYAYLATQFPHVDERLVHGRVVAAHLGSGASLGALLASKSIATTMGFSALDGLVMGTRCGTIDAGVVFYLQRELGMSALEAEHFLYTKCGLLGVSGISNDMRELREKAEAEPSAQRAIDLFIYRINREFGSLVAALGGLDALVFTAGIGENDAATRAEVIEAARWAGFELDPEANRSGATRITRGSGPQAYVIPTDEEWTIVREMRAVLAESRQDAGQI</sequence>
<keyword evidence="1 8" id="KW-0963">Cytoplasm</keyword>
<evidence type="ECO:0000256" key="4">
    <source>
        <dbReference type="ARBA" id="ARBA00022741"/>
    </source>
</evidence>
<name>A0A6C1KBQ2_XANAU</name>
<dbReference type="OrthoDB" id="9802453at2"/>
<comment type="function">
    <text evidence="8">Catalyzes the formation of acetyl phosphate from acetate and ATP. Can also catalyze the reverse reaction.</text>
</comment>